<dbReference type="Proteomes" id="UP000194127">
    <property type="component" value="Unassembled WGS sequence"/>
</dbReference>
<proteinExistence type="predicted"/>
<dbReference type="EMBL" id="KZ110612">
    <property type="protein sequence ID" value="OSX56601.1"/>
    <property type="molecule type" value="Genomic_DNA"/>
</dbReference>
<dbReference type="AlphaFoldDB" id="A0A1X6MJI4"/>
<evidence type="ECO:0000256" key="1">
    <source>
        <dbReference type="SAM" id="Phobius"/>
    </source>
</evidence>
<evidence type="ECO:0000313" key="3">
    <source>
        <dbReference type="Proteomes" id="UP000194127"/>
    </source>
</evidence>
<dbReference type="RefSeq" id="XP_024333395.1">
    <property type="nucleotide sequence ID" value="XM_024487417.1"/>
</dbReference>
<keyword evidence="1" id="KW-0472">Membrane</keyword>
<keyword evidence="3" id="KW-1185">Reference proteome</keyword>
<feature type="transmembrane region" description="Helical" evidence="1">
    <location>
        <begin position="16"/>
        <end position="36"/>
    </location>
</feature>
<dbReference type="OrthoDB" id="10275432at2759"/>
<reference evidence="2 3" key="1">
    <citation type="submission" date="2017-04" db="EMBL/GenBank/DDBJ databases">
        <title>Genome Sequence of the Model Brown-Rot Fungus Postia placenta SB12.</title>
        <authorList>
            <consortium name="DOE Joint Genome Institute"/>
            <person name="Gaskell J."/>
            <person name="Kersten P."/>
            <person name="Larrondo L.F."/>
            <person name="Canessa P."/>
            <person name="Martinez D."/>
            <person name="Hibbett D."/>
            <person name="Schmoll M."/>
            <person name="Kubicek C.P."/>
            <person name="Martinez A.T."/>
            <person name="Yadav J."/>
            <person name="Master E."/>
            <person name="Magnuson J.K."/>
            <person name="James T."/>
            <person name="Yaver D."/>
            <person name="Berka R."/>
            <person name="Labutti K."/>
            <person name="Lipzen A."/>
            <person name="Aerts A."/>
            <person name="Barry K."/>
            <person name="Henrissat B."/>
            <person name="Blanchette R."/>
            <person name="Grigoriev I."/>
            <person name="Cullen D."/>
        </authorList>
    </citation>
    <scope>NUCLEOTIDE SEQUENCE [LARGE SCALE GENOMIC DNA]</scope>
    <source>
        <strain evidence="2 3">MAD-698-R-SB12</strain>
    </source>
</reference>
<sequence length="212" mass="24246">MSDEVAIIVKHKSTKAIIIFLLNRYSLVMFSAAALADFLPWDTQLYQRLFYLACSRITLTAFLLGILTVAVNLYLYIARHYEGVTRAAGMPFCIFKKYYSSTIYTECTQTEHYDVDAALTSSDVYSGIRSFDMLVLVVFWYKTYGIRQDAKKANTTHRPLLFYGLKGRFSALLVLNLSEIILIEEAFAYQTDFIAPCGFTQDIVDDHPTVHY</sequence>
<keyword evidence="1" id="KW-1133">Transmembrane helix</keyword>
<accession>A0A1X6MJI4</accession>
<dbReference type="GeneID" id="36332366"/>
<gene>
    <name evidence="2" type="ORF">POSPLADRAFT_1159320</name>
</gene>
<protein>
    <submittedName>
        <fullName evidence="2">Uncharacterized protein</fullName>
    </submittedName>
</protein>
<evidence type="ECO:0000313" key="2">
    <source>
        <dbReference type="EMBL" id="OSX56601.1"/>
    </source>
</evidence>
<organism evidence="2 3">
    <name type="scientific">Postia placenta MAD-698-R-SB12</name>
    <dbReference type="NCBI Taxonomy" id="670580"/>
    <lineage>
        <taxon>Eukaryota</taxon>
        <taxon>Fungi</taxon>
        <taxon>Dikarya</taxon>
        <taxon>Basidiomycota</taxon>
        <taxon>Agaricomycotina</taxon>
        <taxon>Agaricomycetes</taxon>
        <taxon>Polyporales</taxon>
        <taxon>Adustoporiaceae</taxon>
        <taxon>Rhodonia</taxon>
    </lineage>
</organism>
<name>A0A1X6MJI4_9APHY</name>
<keyword evidence="1" id="KW-0812">Transmembrane</keyword>
<feature type="transmembrane region" description="Helical" evidence="1">
    <location>
        <begin position="56"/>
        <end position="77"/>
    </location>
</feature>